<dbReference type="GO" id="GO:0003677">
    <property type="term" value="F:DNA binding"/>
    <property type="evidence" value="ECO:0007669"/>
    <property type="project" value="InterPro"/>
</dbReference>
<evidence type="ECO:0000313" key="7">
    <source>
        <dbReference type="EMBL" id="QEC68891.1"/>
    </source>
</evidence>
<dbReference type="CDD" id="cd06171">
    <property type="entry name" value="Sigma70_r4"/>
    <property type="match status" value="1"/>
</dbReference>
<accession>A0A5B8VD52</accession>
<dbReference type="InterPro" id="IPR013325">
    <property type="entry name" value="RNA_pol_sigma_r2"/>
</dbReference>
<dbReference type="InterPro" id="IPR007627">
    <property type="entry name" value="RNA_pol_sigma70_r2"/>
</dbReference>
<dbReference type="Gene3D" id="1.10.10.10">
    <property type="entry name" value="Winged helix-like DNA-binding domain superfamily/Winged helix DNA-binding domain"/>
    <property type="match status" value="1"/>
</dbReference>
<dbReference type="Proteomes" id="UP000321533">
    <property type="component" value="Chromosome"/>
</dbReference>
<dbReference type="InterPro" id="IPR013249">
    <property type="entry name" value="RNA_pol_sigma70_r4_t2"/>
</dbReference>
<evidence type="ECO:0000256" key="3">
    <source>
        <dbReference type="ARBA" id="ARBA00023082"/>
    </source>
</evidence>
<dbReference type="RefSeq" id="WP_147191381.1">
    <property type="nucleotide sequence ID" value="NZ_CP042435.1"/>
</dbReference>
<name>A0A5B8VD52_9BACT</name>
<evidence type="ECO:0000256" key="4">
    <source>
        <dbReference type="ARBA" id="ARBA00023163"/>
    </source>
</evidence>
<dbReference type="InterPro" id="IPR014284">
    <property type="entry name" value="RNA_pol_sigma-70_dom"/>
</dbReference>
<sequence length="190" mass="21847">MENITTIIKGCINKDHKCQKILYEHYRGYALNISFRYLYRYEKAVDAVNDGFVKLFNHFPEFNIGADTDNEKILMAWLKKIMINTSIDALRRSSMMPEIGGIPEYVWDTPDDSNKADQVLLYNDLIAMVKNLQPNYRTVFNLYVIDGYSHTEIAEILNISVGTSKSSLSRARNLLQSGIKKMEDATACRM</sequence>
<dbReference type="AlphaFoldDB" id="A0A5B8VD52"/>
<feature type="domain" description="RNA polymerase sigma-70 region 2" evidence="5">
    <location>
        <begin position="22"/>
        <end position="93"/>
    </location>
</feature>
<evidence type="ECO:0000256" key="1">
    <source>
        <dbReference type="ARBA" id="ARBA00010641"/>
    </source>
</evidence>
<keyword evidence="2" id="KW-0805">Transcription regulation</keyword>
<comment type="similarity">
    <text evidence="1">Belongs to the sigma-70 factor family. ECF subfamily.</text>
</comment>
<gene>
    <name evidence="7" type="ORF">FRZ67_16830</name>
</gene>
<dbReference type="PANTHER" id="PTHR43133">
    <property type="entry name" value="RNA POLYMERASE ECF-TYPE SIGMA FACTO"/>
    <property type="match status" value="1"/>
</dbReference>
<dbReference type="GO" id="GO:0006352">
    <property type="term" value="P:DNA-templated transcription initiation"/>
    <property type="evidence" value="ECO:0007669"/>
    <property type="project" value="InterPro"/>
</dbReference>
<dbReference type="SUPFAM" id="SSF88659">
    <property type="entry name" value="Sigma3 and sigma4 domains of RNA polymerase sigma factors"/>
    <property type="match status" value="1"/>
</dbReference>
<keyword evidence="3" id="KW-0731">Sigma factor</keyword>
<dbReference type="InterPro" id="IPR013324">
    <property type="entry name" value="RNA_pol_sigma_r3/r4-like"/>
</dbReference>
<feature type="domain" description="RNA polymerase sigma factor 70 region 4 type 2" evidence="6">
    <location>
        <begin position="124"/>
        <end position="173"/>
    </location>
</feature>
<dbReference type="EMBL" id="CP042435">
    <property type="protein sequence ID" value="QEC68891.1"/>
    <property type="molecule type" value="Genomic_DNA"/>
</dbReference>
<dbReference type="OrthoDB" id="1056775at2"/>
<dbReference type="KEGG" id="pgin:FRZ67_16830"/>
<organism evidence="7 8">
    <name type="scientific">Panacibacter ginsenosidivorans</name>
    <dbReference type="NCBI Taxonomy" id="1813871"/>
    <lineage>
        <taxon>Bacteria</taxon>
        <taxon>Pseudomonadati</taxon>
        <taxon>Bacteroidota</taxon>
        <taxon>Chitinophagia</taxon>
        <taxon>Chitinophagales</taxon>
        <taxon>Chitinophagaceae</taxon>
        <taxon>Panacibacter</taxon>
    </lineage>
</organism>
<dbReference type="PANTHER" id="PTHR43133:SF46">
    <property type="entry name" value="RNA POLYMERASE SIGMA-70 FACTOR ECF SUBFAMILY"/>
    <property type="match status" value="1"/>
</dbReference>
<dbReference type="InterPro" id="IPR039425">
    <property type="entry name" value="RNA_pol_sigma-70-like"/>
</dbReference>
<protein>
    <submittedName>
        <fullName evidence="7">RNA polymerase sigma factor</fullName>
    </submittedName>
</protein>
<dbReference type="InterPro" id="IPR036388">
    <property type="entry name" value="WH-like_DNA-bd_sf"/>
</dbReference>
<dbReference type="Gene3D" id="1.10.1740.10">
    <property type="match status" value="1"/>
</dbReference>
<evidence type="ECO:0000259" key="6">
    <source>
        <dbReference type="Pfam" id="PF08281"/>
    </source>
</evidence>
<dbReference type="GO" id="GO:0016987">
    <property type="term" value="F:sigma factor activity"/>
    <property type="evidence" value="ECO:0007669"/>
    <property type="project" value="UniProtKB-KW"/>
</dbReference>
<dbReference type="Pfam" id="PF08281">
    <property type="entry name" value="Sigma70_r4_2"/>
    <property type="match status" value="1"/>
</dbReference>
<dbReference type="Pfam" id="PF04542">
    <property type="entry name" value="Sigma70_r2"/>
    <property type="match status" value="1"/>
</dbReference>
<evidence type="ECO:0000313" key="8">
    <source>
        <dbReference type="Proteomes" id="UP000321533"/>
    </source>
</evidence>
<evidence type="ECO:0000256" key="2">
    <source>
        <dbReference type="ARBA" id="ARBA00023015"/>
    </source>
</evidence>
<keyword evidence="4" id="KW-0804">Transcription</keyword>
<proteinExistence type="inferred from homology"/>
<evidence type="ECO:0000259" key="5">
    <source>
        <dbReference type="Pfam" id="PF04542"/>
    </source>
</evidence>
<dbReference type="SUPFAM" id="SSF88946">
    <property type="entry name" value="Sigma2 domain of RNA polymerase sigma factors"/>
    <property type="match status" value="1"/>
</dbReference>
<reference evidence="7 8" key="1">
    <citation type="journal article" date="2016" name="Int. J. Syst. Evol. Microbiol.">
        <title>Panacibacter ginsenosidivorans gen. nov., sp. nov., with ginsenoside converting activity isolated from soil of a ginseng field.</title>
        <authorList>
            <person name="Siddiqi M.Z."/>
            <person name="Muhammad Shafi S."/>
            <person name="Choi K.D."/>
            <person name="Im W.T."/>
        </authorList>
    </citation>
    <scope>NUCLEOTIDE SEQUENCE [LARGE SCALE GENOMIC DNA]</scope>
    <source>
        <strain evidence="7 8">Gsoil1550</strain>
    </source>
</reference>
<dbReference type="NCBIfam" id="TIGR02937">
    <property type="entry name" value="sigma70-ECF"/>
    <property type="match status" value="1"/>
</dbReference>
<keyword evidence="8" id="KW-1185">Reference proteome</keyword>